<evidence type="ECO:0000256" key="2">
    <source>
        <dbReference type="ARBA" id="ARBA00022980"/>
    </source>
</evidence>
<dbReference type="NCBIfam" id="NF004363">
    <property type="entry name" value="PRK05738.2-4"/>
    <property type="match status" value="1"/>
</dbReference>
<evidence type="ECO:0000313" key="6">
    <source>
        <dbReference type="Proteomes" id="UP001220478"/>
    </source>
</evidence>
<comment type="subunit">
    <text evidence="4">Part of the 50S ribosomal subunit. Contacts protein L29, and trigger factor when it is bound to the ribosome.</text>
</comment>
<sequence>MKTAHDVILKPIITEHSSSEMAVGRYTFEVAVDANKTEIKDAVEKLFQVQVLDVCTMNKRGKAKRVGVHQGKTAAWKKAIVRINLEPKQQAYLAKGGQAVAGDKKYKTTIEEFGFNQQ</sequence>
<proteinExistence type="inferred from homology"/>
<dbReference type="InterPro" id="IPR013025">
    <property type="entry name" value="Ribosomal_uL23-like"/>
</dbReference>
<protein>
    <recommendedName>
        <fullName evidence="4">Large ribosomal subunit protein uL23</fullName>
    </recommendedName>
</protein>
<dbReference type="Pfam" id="PF00276">
    <property type="entry name" value="Ribosomal_L23"/>
    <property type="match status" value="1"/>
</dbReference>
<dbReference type="PANTHER" id="PTHR11620">
    <property type="entry name" value="60S RIBOSOMAL PROTEIN L23A"/>
    <property type="match status" value="1"/>
</dbReference>
<keyword evidence="6" id="KW-1185">Reference proteome</keyword>
<evidence type="ECO:0000313" key="5">
    <source>
        <dbReference type="EMBL" id="WEG35841.1"/>
    </source>
</evidence>
<keyword evidence="2 4" id="KW-0689">Ribosomal protein</keyword>
<comment type="similarity">
    <text evidence="1 4">Belongs to the universal ribosomal protein uL23 family.</text>
</comment>
<gene>
    <name evidence="4 5" type="primary">rplW</name>
    <name evidence="5" type="ORF">PYS61_01355</name>
</gene>
<dbReference type="EMBL" id="CP118868">
    <property type="protein sequence ID" value="WEG35841.1"/>
    <property type="molecule type" value="Genomic_DNA"/>
</dbReference>
<name>A0ABY8C5H0_9FIRM</name>
<keyword evidence="3 4" id="KW-0687">Ribonucleoprotein</keyword>
<evidence type="ECO:0000256" key="4">
    <source>
        <dbReference type="HAMAP-Rule" id="MF_01369"/>
    </source>
</evidence>
<evidence type="ECO:0000256" key="1">
    <source>
        <dbReference type="ARBA" id="ARBA00006700"/>
    </source>
</evidence>
<dbReference type="Proteomes" id="UP001220478">
    <property type="component" value="Chromosome"/>
</dbReference>
<dbReference type="GO" id="GO:0005840">
    <property type="term" value="C:ribosome"/>
    <property type="evidence" value="ECO:0007669"/>
    <property type="project" value="UniProtKB-KW"/>
</dbReference>
<organism evidence="5 6">
    <name type="scientific">Amygdalobacter indicium</name>
    <dbReference type="NCBI Taxonomy" id="3029272"/>
    <lineage>
        <taxon>Bacteria</taxon>
        <taxon>Bacillati</taxon>
        <taxon>Bacillota</taxon>
        <taxon>Clostridia</taxon>
        <taxon>Eubacteriales</taxon>
        <taxon>Oscillospiraceae</taxon>
        <taxon>Amygdalobacter</taxon>
    </lineage>
</organism>
<keyword evidence="4" id="KW-0694">RNA-binding</keyword>
<accession>A0ABY8C5H0</accession>
<dbReference type="InterPro" id="IPR012678">
    <property type="entry name" value="Ribosomal_uL23/eL15/eS24_sf"/>
</dbReference>
<dbReference type="InterPro" id="IPR012677">
    <property type="entry name" value="Nucleotide-bd_a/b_plait_sf"/>
</dbReference>
<dbReference type="Gene3D" id="3.30.70.330">
    <property type="match status" value="1"/>
</dbReference>
<keyword evidence="4" id="KW-0699">rRNA-binding</keyword>
<dbReference type="HAMAP" id="MF_01369_B">
    <property type="entry name" value="Ribosomal_uL23_B"/>
    <property type="match status" value="1"/>
</dbReference>
<evidence type="ECO:0000256" key="3">
    <source>
        <dbReference type="ARBA" id="ARBA00023274"/>
    </source>
</evidence>
<dbReference type="SUPFAM" id="SSF54189">
    <property type="entry name" value="Ribosomal proteins S24e, L23 and L15e"/>
    <property type="match status" value="1"/>
</dbReference>
<dbReference type="RefSeq" id="WP_315571917.1">
    <property type="nucleotide sequence ID" value="NZ_CP118868.1"/>
</dbReference>
<reference evidence="5 6" key="1">
    <citation type="submission" date="2023-02" db="EMBL/GenBank/DDBJ databases">
        <title>Novel Oscillospiraceae bacterial genomes.</title>
        <authorList>
            <person name="Srinivasan S."/>
            <person name="Austin M.N."/>
            <person name="Fiedler T.L."/>
            <person name="Strenk S.M."/>
            <person name="Agnew K.J."/>
            <person name="Nagana Gowda G.A."/>
            <person name="Raftery D."/>
            <person name="Beamer M.A."/>
            <person name="Achilles S.L."/>
            <person name="Wiesenfeld H.C."/>
            <person name="Fredricks D.N."/>
            <person name="Hillier S.L."/>
        </authorList>
    </citation>
    <scope>NUCLEOTIDE SEQUENCE [LARGE SCALE GENOMIC DNA]</scope>
    <source>
        <strain evidence="5 6">CHIC02 1186E3-8</strain>
    </source>
</reference>
<comment type="function">
    <text evidence="4">One of the early assembly proteins it binds 23S rRNA. One of the proteins that surrounds the polypeptide exit tunnel on the outside of the ribosome. Forms the main docking site for trigger factor binding to the ribosome.</text>
</comment>